<dbReference type="PANTHER" id="PTHR43289">
    <property type="entry name" value="MITOGEN-ACTIVATED PROTEIN KINASE KINASE KINASE 20-RELATED"/>
    <property type="match status" value="1"/>
</dbReference>
<evidence type="ECO:0000259" key="12">
    <source>
        <dbReference type="PROSITE" id="PS50011"/>
    </source>
</evidence>
<feature type="compositionally biased region" description="Low complexity" evidence="11">
    <location>
        <begin position="348"/>
        <end position="358"/>
    </location>
</feature>
<keyword evidence="15" id="KW-1185">Reference proteome</keyword>
<feature type="domain" description="PASTA" evidence="13">
    <location>
        <begin position="549"/>
        <end position="613"/>
    </location>
</feature>
<dbReference type="FunFam" id="1.10.510.10:FF:000021">
    <property type="entry name" value="Serine/threonine protein kinase"/>
    <property type="match status" value="1"/>
</dbReference>
<dbReference type="InterPro" id="IPR008271">
    <property type="entry name" value="Ser/Thr_kinase_AS"/>
</dbReference>
<keyword evidence="6 14" id="KW-0418">Kinase</keyword>
<feature type="domain" description="PASTA" evidence="13">
    <location>
        <begin position="413"/>
        <end position="479"/>
    </location>
</feature>
<feature type="domain" description="PASTA" evidence="13">
    <location>
        <begin position="480"/>
        <end position="548"/>
    </location>
</feature>
<evidence type="ECO:0000256" key="10">
    <source>
        <dbReference type="PROSITE-ProRule" id="PRU10141"/>
    </source>
</evidence>
<dbReference type="InterPro" id="IPR017441">
    <property type="entry name" value="Protein_kinase_ATP_BS"/>
</dbReference>
<comment type="catalytic activity">
    <reaction evidence="9">
        <text>L-seryl-[protein] + ATP = O-phospho-L-seryl-[protein] + ADP + H(+)</text>
        <dbReference type="Rhea" id="RHEA:17989"/>
        <dbReference type="Rhea" id="RHEA-COMP:9863"/>
        <dbReference type="Rhea" id="RHEA-COMP:11604"/>
        <dbReference type="ChEBI" id="CHEBI:15378"/>
        <dbReference type="ChEBI" id="CHEBI:29999"/>
        <dbReference type="ChEBI" id="CHEBI:30616"/>
        <dbReference type="ChEBI" id="CHEBI:83421"/>
        <dbReference type="ChEBI" id="CHEBI:456216"/>
        <dbReference type="EC" id="2.7.11.1"/>
    </reaction>
</comment>
<keyword evidence="2 14" id="KW-0723">Serine/threonine-protein kinase</keyword>
<gene>
    <name evidence="14" type="ORF">CLAC_00080</name>
</gene>
<dbReference type="Proteomes" id="UP000058446">
    <property type="component" value="Chromosome"/>
</dbReference>
<evidence type="ECO:0000256" key="11">
    <source>
        <dbReference type="SAM" id="MobiDB-lite"/>
    </source>
</evidence>
<evidence type="ECO:0000256" key="1">
    <source>
        <dbReference type="ARBA" id="ARBA00012513"/>
    </source>
</evidence>
<dbReference type="PROSITE" id="PS51178">
    <property type="entry name" value="PASTA"/>
    <property type="match status" value="4"/>
</dbReference>
<dbReference type="NCBIfam" id="NF033483">
    <property type="entry name" value="PknB_PASTA_kin"/>
    <property type="match status" value="1"/>
</dbReference>
<dbReference type="SUPFAM" id="SSF56112">
    <property type="entry name" value="Protein kinase-like (PK-like)"/>
    <property type="match status" value="1"/>
</dbReference>
<dbReference type="RefSeq" id="WP_082312916.1">
    <property type="nucleotide sequence ID" value="NZ_CP006841.1"/>
</dbReference>
<dbReference type="InterPro" id="IPR011009">
    <property type="entry name" value="Kinase-like_dom_sf"/>
</dbReference>
<proteinExistence type="predicted"/>
<reference evidence="14 15" key="1">
    <citation type="submission" date="2013-10" db="EMBL/GenBank/DDBJ databases">
        <title>Complete genome sequence of Corynebacterium lactis DSM 45799(T), isolated from raw cow milk.</title>
        <authorList>
            <person name="Ruckert C."/>
            <person name="Albersmeier A."/>
            <person name="Lipski A."/>
            <person name="Kalinowski J."/>
        </authorList>
    </citation>
    <scope>NUCLEOTIDE SEQUENCE [LARGE SCALE GENOMIC DNA]</scope>
    <source>
        <strain evidence="14 15">RW2-5</strain>
    </source>
</reference>
<dbReference type="Gene3D" id="3.30.10.20">
    <property type="match status" value="4"/>
</dbReference>
<evidence type="ECO:0000256" key="4">
    <source>
        <dbReference type="ARBA" id="ARBA00022737"/>
    </source>
</evidence>
<evidence type="ECO:0000256" key="6">
    <source>
        <dbReference type="ARBA" id="ARBA00022777"/>
    </source>
</evidence>
<name>A0A0K2GX80_9CORY</name>
<dbReference type="PROSITE" id="PS50011">
    <property type="entry name" value="PROTEIN_KINASE_DOM"/>
    <property type="match status" value="1"/>
</dbReference>
<feature type="compositionally biased region" description="Pro residues" evidence="11">
    <location>
        <begin position="703"/>
        <end position="714"/>
    </location>
</feature>
<feature type="region of interest" description="Disordered" evidence="11">
    <location>
        <begin position="687"/>
        <end position="714"/>
    </location>
</feature>
<keyword evidence="5 10" id="KW-0547">Nucleotide-binding</keyword>
<accession>A0A0K2GX80</accession>
<dbReference type="PROSITE" id="PS00107">
    <property type="entry name" value="PROTEIN_KINASE_ATP"/>
    <property type="match status" value="1"/>
</dbReference>
<evidence type="ECO:0000256" key="3">
    <source>
        <dbReference type="ARBA" id="ARBA00022679"/>
    </source>
</evidence>
<dbReference type="Gene3D" id="1.10.510.10">
    <property type="entry name" value="Transferase(Phosphotransferase) domain 1"/>
    <property type="match status" value="1"/>
</dbReference>
<dbReference type="Gene3D" id="3.30.200.20">
    <property type="entry name" value="Phosphorylase Kinase, domain 1"/>
    <property type="match status" value="1"/>
</dbReference>
<dbReference type="GO" id="GO:0045717">
    <property type="term" value="P:negative regulation of fatty acid biosynthetic process"/>
    <property type="evidence" value="ECO:0007669"/>
    <property type="project" value="UniProtKB-ARBA"/>
</dbReference>
<evidence type="ECO:0000256" key="2">
    <source>
        <dbReference type="ARBA" id="ARBA00022527"/>
    </source>
</evidence>
<keyword evidence="4" id="KW-0677">Repeat</keyword>
<feature type="domain" description="Protein kinase" evidence="12">
    <location>
        <begin position="12"/>
        <end position="278"/>
    </location>
</feature>
<evidence type="ECO:0000313" key="14">
    <source>
        <dbReference type="EMBL" id="ALA66394.1"/>
    </source>
</evidence>
<dbReference type="CDD" id="cd06577">
    <property type="entry name" value="PASTA_pknB"/>
    <property type="match status" value="4"/>
</dbReference>
<dbReference type="GO" id="GO:0005524">
    <property type="term" value="F:ATP binding"/>
    <property type="evidence" value="ECO:0007669"/>
    <property type="project" value="UniProtKB-UniRule"/>
</dbReference>
<keyword evidence="3" id="KW-0808">Transferase</keyword>
<feature type="region of interest" description="Disordered" evidence="11">
    <location>
        <begin position="344"/>
        <end position="382"/>
    </location>
</feature>
<dbReference type="OrthoDB" id="9762169at2"/>
<organism evidence="14 15">
    <name type="scientific">Corynebacterium lactis RW2-5</name>
    <dbReference type="NCBI Taxonomy" id="1408189"/>
    <lineage>
        <taxon>Bacteria</taxon>
        <taxon>Bacillati</taxon>
        <taxon>Actinomycetota</taxon>
        <taxon>Actinomycetes</taxon>
        <taxon>Mycobacteriales</taxon>
        <taxon>Corynebacteriaceae</taxon>
        <taxon>Corynebacterium</taxon>
    </lineage>
</organism>
<evidence type="ECO:0000259" key="13">
    <source>
        <dbReference type="PROSITE" id="PS51178"/>
    </source>
</evidence>
<evidence type="ECO:0000256" key="9">
    <source>
        <dbReference type="ARBA" id="ARBA00048679"/>
    </source>
</evidence>
<dbReference type="EC" id="2.7.11.1" evidence="1"/>
<dbReference type="InterPro" id="IPR000719">
    <property type="entry name" value="Prot_kinase_dom"/>
</dbReference>
<protein>
    <recommendedName>
        <fullName evidence="1">non-specific serine/threonine protein kinase</fullName>
        <ecNumber evidence="1">2.7.11.1</ecNumber>
    </recommendedName>
</protein>
<evidence type="ECO:0000313" key="15">
    <source>
        <dbReference type="Proteomes" id="UP000058446"/>
    </source>
</evidence>
<evidence type="ECO:0000256" key="5">
    <source>
        <dbReference type="ARBA" id="ARBA00022741"/>
    </source>
</evidence>
<dbReference type="PROSITE" id="PS00108">
    <property type="entry name" value="PROTEIN_KINASE_ST"/>
    <property type="match status" value="1"/>
</dbReference>
<dbReference type="CDD" id="cd14014">
    <property type="entry name" value="STKc_PknB_like"/>
    <property type="match status" value="1"/>
</dbReference>
<dbReference type="InterPro" id="IPR005543">
    <property type="entry name" value="PASTA_dom"/>
</dbReference>
<dbReference type="SMART" id="SM00220">
    <property type="entry name" value="S_TKc"/>
    <property type="match status" value="1"/>
</dbReference>
<dbReference type="FunFam" id="3.30.200.20:FF:000035">
    <property type="entry name" value="Serine/threonine protein kinase Stk1"/>
    <property type="match status" value="1"/>
</dbReference>
<feature type="domain" description="PASTA" evidence="13">
    <location>
        <begin position="614"/>
        <end position="682"/>
    </location>
</feature>
<evidence type="ECO:0000256" key="7">
    <source>
        <dbReference type="ARBA" id="ARBA00022840"/>
    </source>
</evidence>
<dbReference type="KEGG" id="clw:CLAC_00080"/>
<dbReference type="PATRIC" id="fig|1408189.4.peg.18"/>
<dbReference type="Pfam" id="PF03793">
    <property type="entry name" value="PASTA"/>
    <property type="match status" value="4"/>
</dbReference>
<dbReference type="Pfam" id="PF00069">
    <property type="entry name" value="Pkinase"/>
    <property type="match status" value="1"/>
</dbReference>
<sequence>MSGNDDLLSGRYRLGELIGVGGMSDVYEAEDTLLGRSVAVKMMRADLARDENFLARFRREAKNSALLNHPSIVSVYDTGETQSPMGLVPFIVMELIQGETLRDIVRREGHLEAKRAAEIMASVCEALAISHQAGIIHRDVKPANIMLTNTGKVKVMDFGIARALGDSTTMTQTAAVLGTAQYLSPEQARGKTADARSDIYAVGCVLYEALTGNPPFTGETPLSVAYQHVQDQPPQPSAQMPDSDPETAKAIDAVLLTAMAKDPMERYDSAQEFADDLRRISRREKPLALAHHTVHNEDAKTTEFMPAAGVAGAAAGAAGAGAAGAASANHDDAYADADFAQEPTRMEPAAPTAAAPASTPAPPRANSGSSAESHNKAPKKKSAGKIAALTIAAIVGLGGVGYGAYRLFDPSANVENVAIPQVTGMTANEATATLEDAGFMVTRIDEPNPDVPRDVVIATEPGFGSGIPKGSRIRLRVSSGPAITGVPDVRDMKAEDARRALEKAGLIVNPKLREEPHEEIPRGNVIDQSPAAGSQVSKGTRVTLTVSTGLETKVVPNVTNQSLDAARATLESAGFVVQVTEVDSDQEEGKVIGVPQAGEELTVGTTVELQVSRGNQIRMPQVEGRTRSEAESMLQDAGFEGTIRFEEVATNDISKNDKVDKAAPSANSTINKNGEVLLRVYKFELLPSSKPSDSEDSDRNRPLIPPIPQLPLPR</sequence>
<keyword evidence="7 10" id="KW-0067">ATP-binding</keyword>
<dbReference type="PANTHER" id="PTHR43289:SF6">
    <property type="entry name" value="SERINE_THREONINE-PROTEIN KINASE NEKL-3"/>
    <property type="match status" value="1"/>
</dbReference>
<dbReference type="GO" id="GO:0004674">
    <property type="term" value="F:protein serine/threonine kinase activity"/>
    <property type="evidence" value="ECO:0007669"/>
    <property type="project" value="UniProtKB-KW"/>
</dbReference>
<dbReference type="SMART" id="SM00740">
    <property type="entry name" value="PASTA"/>
    <property type="match status" value="4"/>
</dbReference>
<comment type="catalytic activity">
    <reaction evidence="8">
        <text>L-threonyl-[protein] + ATP = O-phospho-L-threonyl-[protein] + ADP + H(+)</text>
        <dbReference type="Rhea" id="RHEA:46608"/>
        <dbReference type="Rhea" id="RHEA-COMP:11060"/>
        <dbReference type="Rhea" id="RHEA-COMP:11605"/>
        <dbReference type="ChEBI" id="CHEBI:15378"/>
        <dbReference type="ChEBI" id="CHEBI:30013"/>
        <dbReference type="ChEBI" id="CHEBI:30616"/>
        <dbReference type="ChEBI" id="CHEBI:61977"/>
        <dbReference type="ChEBI" id="CHEBI:456216"/>
        <dbReference type="EC" id="2.7.11.1"/>
    </reaction>
</comment>
<feature type="binding site" evidence="10">
    <location>
        <position position="41"/>
    </location>
    <ligand>
        <name>ATP</name>
        <dbReference type="ChEBI" id="CHEBI:30616"/>
    </ligand>
</feature>
<dbReference type="EMBL" id="CP006841">
    <property type="protein sequence ID" value="ALA66394.1"/>
    <property type="molecule type" value="Genomic_DNA"/>
</dbReference>
<dbReference type="STRING" id="1408189.CLAC_00080"/>
<evidence type="ECO:0000256" key="8">
    <source>
        <dbReference type="ARBA" id="ARBA00047899"/>
    </source>
</evidence>
<dbReference type="AlphaFoldDB" id="A0A0K2GX80"/>